<organism evidence="2 3">
    <name type="scientific">Aquimarina spongiae</name>
    <dbReference type="NCBI Taxonomy" id="570521"/>
    <lineage>
        <taxon>Bacteria</taxon>
        <taxon>Pseudomonadati</taxon>
        <taxon>Bacteroidota</taxon>
        <taxon>Flavobacteriia</taxon>
        <taxon>Flavobacteriales</taxon>
        <taxon>Flavobacteriaceae</taxon>
        <taxon>Aquimarina</taxon>
    </lineage>
</organism>
<name>A0A1M6CC17_9FLAO</name>
<feature type="transmembrane region" description="Helical" evidence="1">
    <location>
        <begin position="139"/>
        <end position="161"/>
    </location>
</feature>
<keyword evidence="1" id="KW-0812">Transmembrane</keyword>
<gene>
    <name evidence="2" type="ORF">SAMN04488508_10244</name>
</gene>
<dbReference type="InterPro" id="IPR025250">
    <property type="entry name" value="DUF4199"/>
</dbReference>
<proteinExistence type="predicted"/>
<evidence type="ECO:0000256" key="1">
    <source>
        <dbReference type="SAM" id="Phobius"/>
    </source>
</evidence>
<keyword evidence="1" id="KW-1133">Transmembrane helix</keyword>
<reference evidence="3" key="1">
    <citation type="submission" date="2016-11" db="EMBL/GenBank/DDBJ databases">
        <authorList>
            <person name="Varghese N."/>
            <person name="Submissions S."/>
        </authorList>
    </citation>
    <scope>NUCLEOTIDE SEQUENCE [LARGE SCALE GENOMIC DNA]</scope>
    <source>
        <strain evidence="3">DSM 22623</strain>
    </source>
</reference>
<feature type="transmembrane region" description="Helical" evidence="1">
    <location>
        <begin position="12"/>
        <end position="29"/>
    </location>
</feature>
<feature type="transmembrane region" description="Helical" evidence="1">
    <location>
        <begin position="74"/>
        <end position="96"/>
    </location>
</feature>
<protein>
    <recommendedName>
        <fullName evidence="4">DUF4199 domain-containing protein</fullName>
    </recommendedName>
</protein>
<evidence type="ECO:0000313" key="3">
    <source>
        <dbReference type="Proteomes" id="UP000184432"/>
    </source>
</evidence>
<dbReference type="STRING" id="570521.SAMN04488508_10244"/>
<keyword evidence="1" id="KW-0472">Membrane</keyword>
<accession>A0A1M6CC17</accession>
<dbReference type="Proteomes" id="UP000184432">
    <property type="component" value="Unassembled WGS sequence"/>
</dbReference>
<dbReference type="RefSeq" id="WP_073314559.1">
    <property type="nucleotide sequence ID" value="NZ_FQYP01000002.1"/>
</dbReference>
<dbReference type="AlphaFoldDB" id="A0A1M6CC17"/>
<sequence length="169" mass="18976">MVETTISAKRHILIYGLLLGAIWVLYAAFRNLNDSDITPNWINYVFELSLHIGFTTFGIYKFKSNNDGFLTLRQALKVGFGIALLGAFLFMIWDIFFLKVISPENLHEIISSLKPSVNAETNEKSGFLSKESSYLINRLMSGLIFHLVIGLLVSLLGGAIMQKNPDPFD</sequence>
<keyword evidence="3" id="KW-1185">Reference proteome</keyword>
<dbReference type="EMBL" id="FQYP01000002">
    <property type="protein sequence ID" value="SHI58536.1"/>
    <property type="molecule type" value="Genomic_DNA"/>
</dbReference>
<evidence type="ECO:0008006" key="4">
    <source>
        <dbReference type="Google" id="ProtNLM"/>
    </source>
</evidence>
<dbReference type="OrthoDB" id="1122768at2"/>
<feature type="transmembrane region" description="Helical" evidence="1">
    <location>
        <begin position="41"/>
        <end position="62"/>
    </location>
</feature>
<evidence type="ECO:0000313" key="2">
    <source>
        <dbReference type="EMBL" id="SHI58536.1"/>
    </source>
</evidence>
<dbReference type="Pfam" id="PF13858">
    <property type="entry name" value="DUF4199"/>
    <property type="match status" value="1"/>
</dbReference>